<evidence type="ECO:0000256" key="7">
    <source>
        <dbReference type="ARBA" id="ARBA00022692"/>
    </source>
</evidence>
<dbReference type="PROSITE" id="PS50885">
    <property type="entry name" value="HAMP"/>
    <property type="match status" value="1"/>
</dbReference>
<evidence type="ECO:0000259" key="13">
    <source>
        <dbReference type="PROSITE" id="PS50885"/>
    </source>
</evidence>
<keyword evidence="9 11" id="KW-1133">Transmembrane helix</keyword>
<dbReference type="InterPro" id="IPR003594">
    <property type="entry name" value="HATPase_dom"/>
</dbReference>
<feature type="domain" description="Histidine kinase" evidence="12">
    <location>
        <begin position="241"/>
        <end position="454"/>
    </location>
</feature>
<reference evidence="14" key="1">
    <citation type="submission" date="2022-01" db="EMBL/GenBank/DDBJ databases">
        <title>Colwellia maritima, isolated from seawater.</title>
        <authorList>
            <person name="Kristyanto S."/>
            <person name="Jung J."/>
            <person name="Jeon C.O."/>
        </authorList>
    </citation>
    <scope>NUCLEOTIDE SEQUENCE</scope>
    <source>
        <strain evidence="14">MSW7</strain>
    </source>
</reference>
<dbReference type="Gene3D" id="6.10.340.10">
    <property type="match status" value="1"/>
</dbReference>
<keyword evidence="6" id="KW-0808">Transferase</keyword>
<keyword evidence="8 14" id="KW-0418">Kinase</keyword>
<dbReference type="EMBL" id="JAKKSL010000006">
    <property type="protein sequence ID" value="MCI2285783.1"/>
    <property type="molecule type" value="Genomic_DNA"/>
</dbReference>
<dbReference type="InterPro" id="IPR003661">
    <property type="entry name" value="HisK_dim/P_dom"/>
</dbReference>
<dbReference type="PROSITE" id="PS50109">
    <property type="entry name" value="HIS_KIN"/>
    <property type="match status" value="1"/>
</dbReference>
<dbReference type="PANTHER" id="PTHR45453:SF2">
    <property type="entry name" value="HISTIDINE KINASE"/>
    <property type="match status" value="1"/>
</dbReference>
<keyword evidence="10 11" id="KW-0472">Membrane</keyword>
<dbReference type="SMART" id="SM00388">
    <property type="entry name" value="HisKA"/>
    <property type="match status" value="1"/>
</dbReference>
<dbReference type="Gene3D" id="3.30.565.10">
    <property type="entry name" value="Histidine kinase-like ATPase, C-terminal domain"/>
    <property type="match status" value="1"/>
</dbReference>
<dbReference type="CDD" id="cd00082">
    <property type="entry name" value="HisKA"/>
    <property type="match status" value="1"/>
</dbReference>
<dbReference type="InterPro" id="IPR003660">
    <property type="entry name" value="HAMP_dom"/>
</dbReference>
<dbReference type="EC" id="2.7.13.3" evidence="3"/>
<dbReference type="SUPFAM" id="SSF55874">
    <property type="entry name" value="ATPase domain of HSP90 chaperone/DNA topoisomerase II/histidine kinase"/>
    <property type="match status" value="1"/>
</dbReference>
<dbReference type="InterPro" id="IPR050351">
    <property type="entry name" value="BphY/WalK/GraS-like"/>
</dbReference>
<evidence type="ECO:0000256" key="6">
    <source>
        <dbReference type="ARBA" id="ARBA00022679"/>
    </source>
</evidence>
<evidence type="ECO:0000256" key="11">
    <source>
        <dbReference type="SAM" id="Phobius"/>
    </source>
</evidence>
<evidence type="ECO:0000256" key="3">
    <source>
        <dbReference type="ARBA" id="ARBA00012438"/>
    </source>
</evidence>
<dbReference type="CDD" id="cd00075">
    <property type="entry name" value="HATPase"/>
    <property type="match status" value="1"/>
</dbReference>
<dbReference type="InterPro" id="IPR004358">
    <property type="entry name" value="Sig_transdc_His_kin-like_C"/>
</dbReference>
<dbReference type="InterPro" id="IPR036890">
    <property type="entry name" value="HATPase_C_sf"/>
</dbReference>
<evidence type="ECO:0000313" key="14">
    <source>
        <dbReference type="EMBL" id="MCI2285783.1"/>
    </source>
</evidence>
<dbReference type="CDD" id="cd06225">
    <property type="entry name" value="HAMP"/>
    <property type="match status" value="1"/>
</dbReference>
<gene>
    <name evidence="14" type="ORF">L3081_23385</name>
</gene>
<keyword evidence="4" id="KW-1003">Cell membrane</keyword>
<dbReference type="SMART" id="SM00304">
    <property type="entry name" value="HAMP"/>
    <property type="match status" value="1"/>
</dbReference>
<keyword evidence="15" id="KW-1185">Reference proteome</keyword>
<accession>A0ABS9X6C3</accession>
<dbReference type="InterPro" id="IPR005467">
    <property type="entry name" value="His_kinase_dom"/>
</dbReference>
<dbReference type="SMART" id="SM00387">
    <property type="entry name" value="HATPase_c"/>
    <property type="match status" value="1"/>
</dbReference>
<evidence type="ECO:0000259" key="12">
    <source>
        <dbReference type="PROSITE" id="PS50109"/>
    </source>
</evidence>
<dbReference type="PRINTS" id="PR00344">
    <property type="entry name" value="BCTRLSENSOR"/>
</dbReference>
<evidence type="ECO:0000256" key="10">
    <source>
        <dbReference type="ARBA" id="ARBA00023136"/>
    </source>
</evidence>
<evidence type="ECO:0000256" key="4">
    <source>
        <dbReference type="ARBA" id="ARBA00022475"/>
    </source>
</evidence>
<dbReference type="Gene3D" id="1.10.287.130">
    <property type="match status" value="1"/>
</dbReference>
<evidence type="ECO:0000256" key="8">
    <source>
        <dbReference type="ARBA" id="ARBA00022777"/>
    </source>
</evidence>
<evidence type="ECO:0000256" key="2">
    <source>
        <dbReference type="ARBA" id="ARBA00004651"/>
    </source>
</evidence>
<feature type="transmembrane region" description="Helical" evidence="11">
    <location>
        <begin position="162"/>
        <end position="180"/>
    </location>
</feature>
<feature type="domain" description="HAMP" evidence="13">
    <location>
        <begin position="181"/>
        <end position="233"/>
    </location>
</feature>
<organism evidence="14 15">
    <name type="scientific">Colwellia maritima</name>
    <dbReference type="NCBI Taxonomy" id="2912588"/>
    <lineage>
        <taxon>Bacteria</taxon>
        <taxon>Pseudomonadati</taxon>
        <taxon>Pseudomonadota</taxon>
        <taxon>Gammaproteobacteria</taxon>
        <taxon>Alteromonadales</taxon>
        <taxon>Colwelliaceae</taxon>
        <taxon>Colwellia</taxon>
    </lineage>
</organism>
<feature type="transmembrane region" description="Helical" evidence="11">
    <location>
        <begin position="12"/>
        <end position="32"/>
    </location>
</feature>
<dbReference type="Proteomes" id="UP001139646">
    <property type="component" value="Unassembled WGS sequence"/>
</dbReference>
<evidence type="ECO:0000256" key="1">
    <source>
        <dbReference type="ARBA" id="ARBA00000085"/>
    </source>
</evidence>
<dbReference type="SUPFAM" id="SSF47384">
    <property type="entry name" value="Homodimeric domain of signal transducing histidine kinase"/>
    <property type="match status" value="1"/>
</dbReference>
<sequence>MGRLPSLSLFSRLYLTIAIAMIFSGTISIFVINQIHVQGAIDDYVAFTDNIYAGLLKEEKIVPNTPLKDLNETVHKVEGHLISWKMLLRKEPPCEVCEYVAHSGEVDVFRNTANQWFAVYKLPDINAWLVIFETNIFNFAELEKHEDKGFFSELSFHDIEDVTQLMIIFITIAIAIYWPVSIIKRQIENLIRIQHQFGSGDLSVRANDPFTKPIDELASSFNSMASAISDMVNENQVFAQAVPHEVRTPLSRIQLAVGLLSQNNNNEKQMALLGNIETYIDDINELISQVVDFSKLNSIKDDDGVSLYQEIKLDAFIESRIQVTKCEENREVIRQINALLNLTTNPAYLRLLVDNLLKNAAIHSKSKIIISLNSFEDYTELSVEDDGDGIPKEYFDMIFIPFSRIDVSRSRKTGGLGLGLAIAKAACNRMNGQLTVENNLTSGAKFTCRFFNNI</sequence>
<dbReference type="InterPro" id="IPR036097">
    <property type="entry name" value="HisK_dim/P_sf"/>
</dbReference>
<protein>
    <recommendedName>
        <fullName evidence="3">histidine kinase</fullName>
        <ecNumber evidence="3">2.7.13.3</ecNumber>
    </recommendedName>
</protein>
<keyword evidence="5" id="KW-0597">Phosphoprotein</keyword>
<proteinExistence type="predicted"/>
<name>A0ABS9X6C3_9GAMM</name>
<comment type="subcellular location">
    <subcellularLocation>
        <location evidence="2">Cell membrane</location>
        <topology evidence="2">Multi-pass membrane protein</topology>
    </subcellularLocation>
</comment>
<dbReference type="Pfam" id="PF00512">
    <property type="entry name" value="HisKA"/>
    <property type="match status" value="1"/>
</dbReference>
<comment type="catalytic activity">
    <reaction evidence="1">
        <text>ATP + protein L-histidine = ADP + protein N-phospho-L-histidine.</text>
        <dbReference type="EC" id="2.7.13.3"/>
    </reaction>
</comment>
<evidence type="ECO:0000313" key="15">
    <source>
        <dbReference type="Proteomes" id="UP001139646"/>
    </source>
</evidence>
<dbReference type="Pfam" id="PF02518">
    <property type="entry name" value="HATPase_c"/>
    <property type="match status" value="1"/>
</dbReference>
<evidence type="ECO:0000256" key="5">
    <source>
        <dbReference type="ARBA" id="ARBA00022553"/>
    </source>
</evidence>
<dbReference type="RefSeq" id="WP_242288694.1">
    <property type="nucleotide sequence ID" value="NZ_JAKKSL010000006.1"/>
</dbReference>
<dbReference type="GO" id="GO:0016301">
    <property type="term" value="F:kinase activity"/>
    <property type="evidence" value="ECO:0007669"/>
    <property type="project" value="UniProtKB-KW"/>
</dbReference>
<comment type="caution">
    <text evidence="14">The sequence shown here is derived from an EMBL/GenBank/DDBJ whole genome shotgun (WGS) entry which is preliminary data.</text>
</comment>
<evidence type="ECO:0000256" key="9">
    <source>
        <dbReference type="ARBA" id="ARBA00022989"/>
    </source>
</evidence>
<dbReference type="PANTHER" id="PTHR45453">
    <property type="entry name" value="PHOSPHATE REGULON SENSOR PROTEIN PHOR"/>
    <property type="match status" value="1"/>
</dbReference>
<keyword evidence="7 11" id="KW-0812">Transmembrane</keyword>